<reference evidence="1 2" key="1">
    <citation type="submission" date="2017-03" db="EMBL/GenBank/DDBJ databases">
        <authorList>
            <person name="Afonso C.L."/>
            <person name="Miller P.J."/>
            <person name="Scott M.A."/>
            <person name="Spackman E."/>
            <person name="Goraichik I."/>
            <person name="Dimitrov K.M."/>
            <person name="Suarez D.L."/>
            <person name="Swayne D.E."/>
        </authorList>
    </citation>
    <scope>NUCLEOTIDE SEQUENCE [LARGE SCALE GENOMIC DNA]</scope>
    <source>
        <strain evidence="1 2">CECT 7691</strain>
    </source>
</reference>
<dbReference type="Proteomes" id="UP000193200">
    <property type="component" value="Unassembled WGS sequence"/>
</dbReference>
<protein>
    <submittedName>
        <fullName evidence="1">Uncharacterized protein</fullName>
    </submittedName>
</protein>
<evidence type="ECO:0000313" key="2">
    <source>
        <dbReference type="Proteomes" id="UP000193200"/>
    </source>
</evidence>
<evidence type="ECO:0000313" key="1">
    <source>
        <dbReference type="EMBL" id="SLN45648.1"/>
    </source>
</evidence>
<dbReference type="RefSeq" id="WP_139839606.1">
    <property type="nucleotide sequence ID" value="NZ_FWFR01000001.1"/>
</dbReference>
<keyword evidence="2" id="KW-1185">Reference proteome</keyword>
<proteinExistence type="predicted"/>
<sequence>MSAVAPSRVAFPASDVDALSDNERLLIRSFRHWIIGFLSRDSQQMSLARQSYLPRLGEASSRAARDAMQMLVRSLAGAASRRISYAPPSCAVLSDDEQRLLRLVSACQEGNGNKAEATIVELTGSGPAAPVLAAASCLAAVLHDNDMLLPRYPDTGTGYCPPSDEYVFAARATLH</sequence>
<dbReference type="EMBL" id="FWFR01000001">
    <property type="protein sequence ID" value="SLN45648.1"/>
    <property type="molecule type" value="Genomic_DNA"/>
</dbReference>
<dbReference type="AlphaFoldDB" id="A0A1Y5SUV4"/>
<dbReference type="InParanoid" id="A0A1Y5SUV4"/>
<dbReference type="OrthoDB" id="7365760at2"/>
<accession>A0A1Y5SUV4</accession>
<gene>
    <name evidence="1" type="ORF">OCH7691_01971</name>
</gene>
<organism evidence="1 2">
    <name type="scientific">Oceanibacterium hippocampi</name>
    <dbReference type="NCBI Taxonomy" id="745714"/>
    <lineage>
        <taxon>Bacteria</taxon>
        <taxon>Pseudomonadati</taxon>
        <taxon>Pseudomonadota</taxon>
        <taxon>Alphaproteobacteria</taxon>
        <taxon>Sneathiellales</taxon>
        <taxon>Sneathiellaceae</taxon>
        <taxon>Oceanibacterium</taxon>
    </lineage>
</organism>
<name>A0A1Y5SUV4_9PROT</name>